<dbReference type="EMBL" id="FSRA01000002">
    <property type="protein sequence ID" value="SIO53888.1"/>
    <property type="molecule type" value="Genomic_DNA"/>
</dbReference>
<gene>
    <name evidence="2" type="ORF">SAMN04488055_5499</name>
</gene>
<organism evidence="2 3">
    <name type="scientific">Chitinophaga niabensis</name>
    <dbReference type="NCBI Taxonomy" id="536979"/>
    <lineage>
        <taxon>Bacteria</taxon>
        <taxon>Pseudomonadati</taxon>
        <taxon>Bacteroidota</taxon>
        <taxon>Chitinophagia</taxon>
        <taxon>Chitinophagales</taxon>
        <taxon>Chitinophagaceae</taxon>
        <taxon>Chitinophaga</taxon>
    </lineage>
</organism>
<accession>A0A1N6KBF5</accession>
<dbReference type="AlphaFoldDB" id="A0A1N6KBF5"/>
<feature type="region of interest" description="Disordered" evidence="1">
    <location>
        <begin position="163"/>
        <end position="193"/>
    </location>
</feature>
<dbReference type="OrthoDB" id="669220at2"/>
<proteinExistence type="predicted"/>
<protein>
    <submittedName>
        <fullName evidence="2">Uncharacterized protein</fullName>
    </submittedName>
</protein>
<evidence type="ECO:0000313" key="3">
    <source>
        <dbReference type="Proteomes" id="UP000185003"/>
    </source>
</evidence>
<evidence type="ECO:0000313" key="2">
    <source>
        <dbReference type="EMBL" id="SIO53888.1"/>
    </source>
</evidence>
<keyword evidence="3" id="KW-1185">Reference proteome</keyword>
<name>A0A1N6KBF5_9BACT</name>
<dbReference type="STRING" id="536979.SAMN04488055_5499"/>
<dbReference type="RefSeq" id="WP_074242723.1">
    <property type="nucleotide sequence ID" value="NZ_FSRA01000002.1"/>
</dbReference>
<evidence type="ECO:0000256" key="1">
    <source>
        <dbReference type="SAM" id="MobiDB-lite"/>
    </source>
</evidence>
<reference evidence="2 3" key="1">
    <citation type="submission" date="2016-11" db="EMBL/GenBank/DDBJ databases">
        <authorList>
            <person name="Jaros S."/>
            <person name="Januszkiewicz K."/>
            <person name="Wedrychowicz H."/>
        </authorList>
    </citation>
    <scope>NUCLEOTIDE SEQUENCE [LARGE SCALE GENOMIC DNA]</scope>
    <source>
        <strain evidence="2 3">DSM 24787</strain>
    </source>
</reference>
<sequence>MKKNSNTGQSGLFETEQIPIVKKEKEKREGDYVFDLMDSLTAPVLTFSQSWADTIPKRMLDLIPIARMMALMTKSETATDEECVVYIYTRTLEAPMSSEWTDIYLHLSCKVLELRFGEDHWNELKASKKLSEWLQSKLTGLRNHIYRKRREYLKGRLKSEEKVESVGKPTKATKTIPNTAHSKPAIEQASFDF</sequence>
<dbReference type="Proteomes" id="UP000185003">
    <property type="component" value="Unassembled WGS sequence"/>
</dbReference>
<feature type="compositionally biased region" description="Polar residues" evidence="1">
    <location>
        <begin position="172"/>
        <end position="181"/>
    </location>
</feature>